<reference evidence="3" key="1">
    <citation type="submission" date="2018-02" db="EMBL/GenBank/DDBJ databases">
        <authorList>
            <person name="Cohen D.B."/>
            <person name="Kent A.D."/>
        </authorList>
    </citation>
    <scope>NUCLEOTIDE SEQUENCE</scope>
</reference>
<feature type="compositionally biased region" description="Pro residues" evidence="1">
    <location>
        <begin position="70"/>
        <end position="84"/>
    </location>
</feature>
<feature type="region of interest" description="Disordered" evidence="1">
    <location>
        <begin position="33"/>
        <end position="120"/>
    </location>
</feature>
<keyword evidence="2" id="KW-0732">Signal</keyword>
<proteinExistence type="predicted"/>
<feature type="chain" id="PRO_5014667029" evidence="2">
    <location>
        <begin position="22"/>
        <end position="120"/>
    </location>
</feature>
<protein>
    <submittedName>
        <fullName evidence="3">Uncharacterized protein</fullName>
    </submittedName>
</protein>
<accession>A0A2N9G467</accession>
<evidence type="ECO:0000256" key="1">
    <source>
        <dbReference type="SAM" id="MobiDB-lite"/>
    </source>
</evidence>
<name>A0A2N9G467_FAGSY</name>
<dbReference type="AlphaFoldDB" id="A0A2N9G467"/>
<evidence type="ECO:0000313" key="3">
    <source>
        <dbReference type="EMBL" id="SPC94362.1"/>
    </source>
</evidence>
<organism evidence="3">
    <name type="scientific">Fagus sylvatica</name>
    <name type="common">Beechnut</name>
    <dbReference type="NCBI Taxonomy" id="28930"/>
    <lineage>
        <taxon>Eukaryota</taxon>
        <taxon>Viridiplantae</taxon>
        <taxon>Streptophyta</taxon>
        <taxon>Embryophyta</taxon>
        <taxon>Tracheophyta</taxon>
        <taxon>Spermatophyta</taxon>
        <taxon>Magnoliopsida</taxon>
        <taxon>eudicotyledons</taxon>
        <taxon>Gunneridae</taxon>
        <taxon>Pentapetalae</taxon>
        <taxon>rosids</taxon>
        <taxon>fabids</taxon>
        <taxon>Fagales</taxon>
        <taxon>Fagaceae</taxon>
        <taxon>Fagus</taxon>
    </lineage>
</organism>
<dbReference type="EMBL" id="OIVN01001470">
    <property type="protein sequence ID" value="SPC94362.1"/>
    <property type="molecule type" value="Genomic_DNA"/>
</dbReference>
<feature type="signal peptide" evidence="2">
    <location>
        <begin position="1"/>
        <end position="21"/>
    </location>
</feature>
<sequence>MGFQASLCFFFLLAFAIMCFARNIPSENVAAFSIEDYGPPGSNPKHNPHPPPPNFPSENVAAFSTEDYGPPGPNPKHNPPPPPHLAHVVDMNSTPNPEYFVEDDGQGHSPETGKGSGGSG</sequence>
<gene>
    <name evidence="3" type="ORF">FSB_LOCUS22244</name>
</gene>
<evidence type="ECO:0000256" key="2">
    <source>
        <dbReference type="SAM" id="SignalP"/>
    </source>
</evidence>